<feature type="compositionally biased region" description="Polar residues" evidence="1">
    <location>
        <begin position="41"/>
        <end position="50"/>
    </location>
</feature>
<accession>A0A4Y2DCH5</accession>
<protein>
    <submittedName>
        <fullName evidence="2">Uncharacterized protein</fullName>
    </submittedName>
</protein>
<feature type="region of interest" description="Disordered" evidence="1">
    <location>
        <begin position="1"/>
        <end position="94"/>
    </location>
</feature>
<gene>
    <name evidence="2" type="ORF">AVEN_101129_1</name>
</gene>
<reference evidence="2 3" key="1">
    <citation type="journal article" date="2019" name="Sci. Rep.">
        <title>Orb-weaving spider Araneus ventricosus genome elucidates the spidroin gene catalogue.</title>
        <authorList>
            <person name="Kono N."/>
            <person name="Nakamura H."/>
            <person name="Ohtoshi R."/>
            <person name="Moran D.A.P."/>
            <person name="Shinohara A."/>
            <person name="Yoshida Y."/>
            <person name="Fujiwara M."/>
            <person name="Mori M."/>
            <person name="Tomita M."/>
            <person name="Arakawa K."/>
        </authorList>
    </citation>
    <scope>NUCLEOTIDE SEQUENCE [LARGE SCALE GENOMIC DNA]</scope>
</reference>
<proteinExistence type="predicted"/>
<keyword evidence="3" id="KW-1185">Reference proteome</keyword>
<evidence type="ECO:0000313" key="3">
    <source>
        <dbReference type="Proteomes" id="UP000499080"/>
    </source>
</evidence>
<dbReference type="Proteomes" id="UP000499080">
    <property type="component" value="Unassembled WGS sequence"/>
</dbReference>
<comment type="caution">
    <text evidence="2">The sequence shown here is derived from an EMBL/GenBank/DDBJ whole genome shotgun (WGS) entry which is preliminary data.</text>
</comment>
<feature type="compositionally biased region" description="Low complexity" evidence="1">
    <location>
        <begin position="56"/>
        <end position="71"/>
    </location>
</feature>
<evidence type="ECO:0000313" key="2">
    <source>
        <dbReference type="EMBL" id="GBM14473.1"/>
    </source>
</evidence>
<evidence type="ECO:0000256" key="1">
    <source>
        <dbReference type="SAM" id="MobiDB-lite"/>
    </source>
</evidence>
<organism evidence="2 3">
    <name type="scientific">Araneus ventricosus</name>
    <name type="common">Orbweaver spider</name>
    <name type="synonym">Epeira ventricosa</name>
    <dbReference type="NCBI Taxonomy" id="182803"/>
    <lineage>
        <taxon>Eukaryota</taxon>
        <taxon>Metazoa</taxon>
        <taxon>Ecdysozoa</taxon>
        <taxon>Arthropoda</taxon>
        <taxon>Chelicerata</taxon>
        <taxon>Arachnida</taxon>
        <taxon>Araneae</taxon>
        <taxon>Araneomorphae</taxon>
        <taxon>Entelegynae</taxon>
        <taxon>Araneoidea</taxon>
        <taxon>Araneidae</taxon>
        <taxon>Araneus</taxon>
    </lineage>
</organism>
<sequence>MYGVNGPTRRIMENEGPPANAQETTQHWQQETTDPHRPAAQTDNNSQATKVQHFETSNTNCQQTTNNDNSSALNSAQPTDPPPPARTADETPKSLQMINTPLLWNASAVLSYSARQAVASHGNI</sequence>
<feature type="compositionally biased region" description="Low complexity" evidence="1">
    <location>
        <begin position="22"/>
        <end position="32"/>
    </location>
</feature>
<name>A0A4Y2DCH5_ARAVE</name>
<dbReference type="EMBL" id="BGPR01000344">
    <property type="protein sequence ID" value="GBM14473.1"/>
    <property type="molecule type" value="Genomic_DNA"/>
</dbReference>
<dbReference type="AlphaFoldDB" id="A0A4Y2DCH5"/>